<protein>
    <submittedName>
        <fullName evidence="2">Uncharacterized protein</fullName>
    </submittedName>
</protein>
<keyword evidence="3" id="KW-1185">Reference proteome</keyword>
<accession>A0A8X6N6N3</accession>
<organism evidence="2 3">
    <name type="scientific">Nephila pilipes</name>
    <name type="common">Giant wood spider</name>
    <name type="synonym">Nephila maculata</name>
    <dbReference type="NCBI Taxonomy" id="299642"/>
    <lineage>
        <taxon>Eukaryota</taxon>
        <taxon>Metazoa</taxon>
        <taxon>Ecdysozoa</taxon>
        <taxon>Arthropoda</taxon>
        <taxon>Chelicerata</taxon>
        <taxon>Arachnida</taxon>
        <taxon>Araneae</taxon>
        <taxon>Araneomorphae</taxon>
        <taxon>Entelegynae</taxon>
        <taxon>Araneoidea</taxon>
        <taxon>Nephilidae</taxon>
        <taxon>Nephila</taxon>
    </lineage>
</organism>
<feature type="region of interest" description="Disordered" evidence="1">
    <location>
        <begin position="1"/>
        <end position="62"/>
    </location>
</feature>
<evidence type="ECO:0000256" key="1">
    <source>
        <dbReference type="SAM" id="MobiDB-lite"/>
    </source>
</evidence>
<feature type="compositionally biased region" description="Polar residues" evidence="1">
    <location>
        <begin position="1"/>
        <end position="20"/>
    </location>
</feature>
<gene>
    <name evidence="2" type="ORF">NPIL_54311</name>
</gene>
<dbReference type="EMBL" id="BMAW01005951">
    <property type="protein sequence ID" value="GFS96686.1"/>
    <property type="molecule type" value="Genomic_DNA"/>
</dbReference>
<feature type="non-terminal residue" evidence="2">
    <location>
        <position position="1"/>
    </location>
</feature>
<comment type="caution">
    <text evidence="2">The sequence shown here is derived from an EMBL/GenBank/DDBJ whole genome shotgun (WGS) entry which is preliminary data.</text>
</comment>
<sequence>ENTDSSVVMTPPTDNAQGPSPTHLYSPAVLDSPRSPQQRDTSDFNRSPQHEGVFLSTEIQLP</sequence>
<dbReference type="OrthoDB" id="10532580at2759"/>
<evidence type="ECO:0000313" key="3">
    <source>
        <dbReference type="Proteomes" id="UP000887013"/>
    </source>
</evidence>
<feature type="compositionally biased region" description="Polar residues" evidence="1">
    <location>
        <begin position="34"/>
        <end position="47"/>
    </location>
</feature>
<dbReference type="AlphaFoldDB" id="A0A8X6N6N3"/>
<evidence type="ECO:0000313" key="2">
    <source>
        <dbReference type="EMBL" id="GFS96686.1"/>
    </source>
</evidence>
<dbReference type="Proteomes" id="UP000887013">
    <property type="component" value="Unassembled WGS sequence"/>
</dbReference>
<name>A0A8X6N6N3_NEPPI</name>
<reference evidence="2" key="1">
    <citation type="submission" date="2020-08" db="EMBL/GenBank/DDBJ databases">
        <title>Multicomponent nature underlies the extraordinary mechanical properties of spider dragline silk.</title>
        <authorList>
            <person name="Kono N."/>
            <person name="Nakamura H."/>
            <person name="Mori M."/>
            <person name="Yoshida Y."/>
            <person name="Ohtoshi R."/>
            <person name="Malay A.D."/>
            <person name="Moran D.A.P."/>
            <person name="Tomita M."/>
            <person name="Numata K."/>
            <person name="Arakawa K."/>
        </authorList>
    </citation>
    <scope>NUCLEOTIDE SEQUENCE</scope>
</reference>
<proteinExistence type="predicted"/>